<dbReference type="InterPro" id="IPR012337">
    <property type="entry name" value="RNaseH-like_sf"/>
</dbReference>
<dbReference type="OrthoDB" id="2273864at2759"/>
<reference evidence="1" key="1">
    <citation type="submission" date="2021-03" db="EMBL/GenBank/DDBJ databases">
        <title>Draft genome sequence of rust myrtle Austropuccinia psidii MF-1, a brazilian biotype.</title>
        <authorList>
            <person name="Quecine M.C."/>
            <person name="Pachon D.M.R."/>
            <person name="Bonatelli M.L."/>
            <person name="Correr F.H."/>
            <person name="Franceschini L.M."/>
            <person name="Leite T.F."/>
            <person name="Margarido G.R.A."/>
            <person name="Almeida C.A."/>
            <person name="Ferrarezi J.A."/>
            <person name="Labate C.A."/>
        </authorList>
    </citation>
    <scope>NUCLEOTIDE SEQUENCE</scope>
    <source>
        <strain evidence="1">MF-1</strain>
    </source>
</reference>
<dbReference type="SUPFAM" id="SSF53098">
    <property type="entry name" value="Ribonuclease H-like"/>
    <property type="match status" value="1"/>
</dbReference>
<dbReference type="InterPro" id="IPR050951">
    <property type="entry name" value="Retrovirus_Pol_polyprotein"/>
</dbReference>
<dbReference type="AlphaFoldDB" id="A0A9Q3FKC9"/>
<name>A0A9Q3FKC9_9BASI</name>
<organism evidence="1 2">
    <name type="scientific">Austropuccinia psidii MF-1</name>
    <dbReference type="NCBI Taxonomy" id="1389203"/>
    <lineage>
        <taxon>Eukaryota</taxon>
        <taxon>Fungi</taxon>
        <taxon>Dikarya</taxon>
        <taxon>Basidiomycota</taxon>
        <taxon>Pucciniomycotina</taxon>
        <taxon>Pucciniomycetes</taxon>
        <taxon>Pucciniales</taxon>
        <taxon>Sphaerophragmiaceae</taxon>
        <taxon>Austropuccinia</taxon>
    </lineage>
</organism>
<dbReference type="PANTHER" id="PTHR37984:SF5">
    <property type="entry name" value="PROTEIN NYNRIN-LIKE"/>
    <property type="match status" value="1"/>
</dbReference>
<proteinExistence type="predicted"/>
<protein>
    <submittedName>
        <fullName evidence="1">Uncharacterized protein</fullName>
    </submittedName>
</protein>
<accession>A0A9Q3FKC9</accession>
<dbReference type="EMBL" id="AVOT02045117">
    <property type="protein sequence ID" value="MBW0540454.1"/>
    <property type="molecule type" value="Genomic_DNA"/>
</dbReference>
<keyword evidence="2" id="KW-1185">Reference proteome</keyword>
<dbReference type="Proteomes" id="UP000765509">
    <property type="component" value="Unassembled WGS sequence"/>
</dbReference>
<dbReference type="InterPro" id="IPR036397">
    <property type="entry name" value="RNaseH_sf"/>
</dbReference>
<dbReference type="GO" id="GO:0003676">
    <property type="term" value="F:nucleic acid binding"/>
    <property type="evidence" value="ECO:0007669"/>
    <property type="project" value="InterPro"/>
</dbReference>
<evidence type="ECO:0000313" key="1">
    <source>
        <dbReference type="EMBL" id="MBW0540454.1"/>
    </source>
</evidence>
<dbReference type="PANTHER" id="PTHR37984">
    <property type="entry name" value="PROTEIN CBG26694"/>
    <property type="match status" value="1"/>
</dbReference>
<sequence>MVRTCSWWPNRRNNVSEYFHTGDRCQKENRYTGKKFGIMIQLQETKAPWEAVHMDYVTALPPGRHRKFNAFLVLVDKCSKSPIFIQCHKDDTAMDTVMIIWNRAIRHTDLLQNM</sequence>
<evidence type="ECO:0000313" key="2">
    <source>
        <dbReference type="Proteomes" id="UP000765509"/>
    </source>
</evidence>
<comment type="caution">
    <text evidence="1">The sequence shown here is derived from an EMBL/GenBank/DDBJ whole genome shotgun (WGS) entry which is preliminary data.</text>
</comment>
<dbReference type="Gene3D" id="3.30.420.10">
    <property type="entry name" value="Ribonuclease H-like superfamily/Ribonuclease H"/>
    <property type="match status" value="1"/>
</dbReference>
<gene>
    <name evidence="1" type="ORF">O181_080169</name>
</gene>